<organism evidence="2 3">
    <name type="scientific">Lautropia dentalis</name>
    <dbReference type="NCBI Taxonomy" id="2490857"/>
    <lineage>
        <taxon>Bacteria</taxon>
        <taxon>Pseudomonadati</taxon>
        <taxon>Pseudomonadota</taxon>
        <taxon>Betaproteobacteria</taxon>
        <taxon>Burkholderiales</taxon>
        <taxon>Burkholderiaceae</taxon>
        <taxon>Lautropia</taxon>
    </lineage>
</organism>
<protein>
    <submittedName>
        <fullName evidence="2">NYN domain-containing protein</fullName>
    </submittedName>
</protein>
<accession>A0A3R8NCY5</accession>
<evidence type="ECO:0000259" key="1">
    <source>
        <dbReference type="Pfam" id="PF01936"/>
    </source>
</evidence>
<dbReference type="Proteomes" id="UP000270261">
    <property type="component" value="Unassembled WGS sequence"/>
</dbReference>
<comment type="caution">
    <text evidence="2">The sequence shown here is derived from an EMBL/GenBank/DDBJ whole genome shotgun (WGS) entry which is preliminary data.</text>
</comment>
<sequence length="323" mass="34825">MESLDMDRFVVMVDAGYLLHQSAEIVSERASTKRHHLEVMNPAALINLLLEKTRTALGLTTRELLRVYWYDGVMASGLSPQQRAIAELPDVHFRSGIVNAAGQQRGVDSLIVTDLIELASNGAISDAALVTGDGDFAIGIEMAQKKGVRIAVIGVEDTELGVSHRQSFEITSRADRVARLGVYDLSAVMRYVPPAVPPGGGDYEYSQPASYASGLVNTAVGATPAAGGYQASSSASGYPGLRNEHTPLDDESRQQIIESVKVFVEEQAGLCSEVDPTSRRIDAALDRLLIHHIYADLGHGKLTNAEKNFARDRLRAELINNGA</sequence>
<gene>
    <name evidence="2" type="ORF">EHV23_06440</name>
</gene>
<name>A0A3R8NCY5_9BURK</name>
<dbReference type="EMBL" id="RRUE01000001">
    <property type="protein sequence ID" value="RRN45774.1"/>
    <property type="molecule type" value="Genomic_DNA"/>
</dbReference>
<dbReference type="GO" id="GO:0004540">
    <property type="term" value="F:RNA nuclease activity"/>
    <property type="evidence" value="ECO:0007669"/>
    <property type="project" value="InterPro"/>
</dbReference>
<dbReference type="Pfam" id="PF01936">
    <property type="entry name" value="NYN"/>
    <property type="match status" value="1"/>
</dbReference>
<proteinExistence type="predicted"/>
<evidence type="ECO:0000313" key="2">
    <source>
        <dbReference type="EMBL" id="RRN45774.1"/>
    </source>
</evidence>
<dbReference type="Gene3D" id="3.40.50.1010">
    <property type="entry name" value="5'-nuclease"/>
    <property type="match status" value="1"/>
</dbReference>
<dbReference type="AlphaFoldDB" id="A0A3R8NCY5"/>
<reference evidence="2 3" key="1">
    <citation type="submission" date="2018-11" db="EMBL/GenBank/DDBJ databases">
        <title>Genome sequencing of Lautropia sp. KCOM 2505 (= ChDC F240).</title>
        <authorList>
            <person name="Kook J.-K."/>
            <person name="Park S.-N."/>
            <person name="Lim Y.K."/>
        </authorList>
    </citation>
    <scope>NUCLEOTIDE SEQUENCE [LARGE SCALE GENOMIC DNA]</scope>
    <source>
        <strain evidence="2 3">KCOM 2505</strain>
    </source>
</reference>
<evidence type="ECO:0000313" key="3">
    <source>
        <dbReference type="Proteomes" id="UP000270261"/>
    </source>
</evidence>
<feature type="domain" description="NYN" evidence="1">
    <location>
        <begin position="55"/>
        <end position="156"/>
    </location>
</feature>
<keyword evidence="3" id="KW-1185">Reference proteome</keyword>
<dbReference type="InterPro" id="IPR021139">
    <property type="entry name" value="NYN"/>
</dbReference>